<reference evidence="1" key="1">
    <citation type="submission" date="2021-02" db="EMBL/GenBank/DDBJ databases">
        <authorList>
            <person name="Nowell W R."/>
        </authorList>
    </citation>
    <scope>NUCLEOTIDE SEQUENCE</scope>
    <source>
        <strain evidence="1">Ploen Becks lab</strain>
    </source>
</reference>
<dbReference type="AlphaFoldDB" id="A0A814TEB6"/>
<dbReference type="EMBL" id="CAJNOC010014117">
    <property type="protein sequence ID" value="CAF1160306.1"/>
    <property type="molecule type" value="Genomic_DNA"/>
</dbReference>
<feature type="non-terminal residue" evidence="1">
    <location>
        <position position="1"/>
    </location>
</feature>
<sequence>MNISELKSCAQTFGSSDIKLTSTQITTLVNRVPITDLTDSDIP</sequence>
<evidence type="ECO:0000313" key="2">
    <source>
        <dbReference type="Proteomes" id="UP000663879"/>
    </source>
</evidence>
<gene>
    <name evidence="1" type="ORF">OXX778_LOCUS23578</name>
</gene>
<protein>
    <submittedName>
        <fullName evidence="1">Uncharacterized protein</fullName>
    </submittedName>
</protein>
<evidence type="ECO:0000313" key="1">
    <source>
        <dbReference type="EMBL" id="CAF1160306.1"/>
    </source>
</evidence>
<dbReference type="Proteomes" id="UP000663879">
    <property type="component" value="Unassembled WGS sequence"/>
</dbReference>
<organism evidence="1 2">
    <name type="scientific">Brachionus calyciflorus</name>
    <dbReference type="NCBI Taxonomy" id="104777"/>
    <lineage>
        <taxon>Eukaryota</taxon>
        <taxon>Metazoa</taxon>
        <taxon>Spiralia</taxon>
        <taxon>Gnathifera</taxon>
        <taxon>Rotifera</taxon>
        <taxon>Eurotatoria</taxon>
        <taxon>Monogononta</taxon>
        <taxon>Pseudotrocha</taxon>
        <taxon>Ploima</taxon>
        <taxon>Brachionidae</taxon>
        <taxon>Brachionus</taxon>
    </lineage>
</organism>
<comment type="caution">
    <text evidence="1">The sequence shown here is derived from an EMBL/GenBank/DDBJ whole genome shotgun (WGS) entry which is preliminary data.</text>
</comment>
<proteinExistence type="predicted"/>
<accession>A0A814TEB6</accession>
<name>A0A814TEB6_9BILA</name>
<keyword evidence="2" id="KW-1185">Reference proteome</keyword>